<dbReference type="InterPro" id="IPR011057">
    <property type="entry name" value="Mss4-like_sf"/>
</dbReference>
<evidence type="ECO:0000313" key="7">
    <source>
        <dbReference type="Proteomes" id="UP001569428"/>
    </source>
</evidence>
<gene>
    <name evidence="6" type="ORF">ACCI49_20385</name>
</gene>
<dbReference type="Proteomes" id="UP001569428">
    <property type="component" value="Unassembled WGS sequence"/>
</dbReference>
<dbReference type="PROSITE" id="PS51891">
    <property type="entry name" value="CENP_V_GFA"/>
    <property type="match status" value="1"/>
</dbReference>
<comment type="similarity">
    <text evidence="1">Belongs to the Gfa family.</text>
</comment>
<dbReference type="Gene3D" id="3.90.1590.10">
    <property type="entry name" value="glutathione-dependent formaldehyde- activating enzyme (gfa)"/>
    <property type="match status" value="1"/>
</dbReference>
<keyword evidence="3" id="KW-0862">Zinc</keyword>
<organism evidence="6 7">
    <name type="scientific">Microbulbifer epialgicus</name>
    <dbReference type="NCBI Taxonomy" id="393907"/>
    <lineage>
        <taxon>Bacteria</taxon>
        <taxon>Pseudomonadati</taxon>
        <taxon>Pseudomonadota</taxon>
        <taxon>Gammaproteobacteria</taxon>
        <taxon>Cellvibrionales</taxon>
        <taxon>Microbulbiferaceae</taxon>
        <taxon>Microbulbifer</taxon>
    </lineage>
</organism>
<evidence type="ECO:0000313" key="6">
    <source>
        <dbReference type="EMBL" id="MFA0813264.1"/>
    </source>
</evidence>
<evidence type="ECO:0000256" key="1">
    <source>
        <dbReference type="ARBA" id="ARBA00005495"/>
    </source>
</evidence>
<dbReference type="RefSeq" id="WP_371841058.1">
    <property type="nucleotide sequence ID" value="NZ_JBGMEK010000080.1"/>
</dbReference>
<keyword evidence="2" id="KW-0479">Metal-binding</keyword>
<proteinExistence type="inferred from homology"/>
<dbReference type="PANTHER" id="PTHR33337:SF40">
    <property type="entry name" value="CENP-V_GFA DOMAIN-CONTAINING PROTEIN-RELATED"/>
    <property type="match status" value="1"/>
</dbReference>
<comment type="caution">
    <text evidence="6">The sequence shown here is derived from an EMBL/GenBank/DDBJ whole genome shotgun (WGS) entry which is preliminary data.</text>
</comment>
<keyword evidence="4" id="KW-0456">Lyase</keyword>
<dbReference type="PANTHER" id="PTHR33337">
    <property type="entry name" value="GFA DOMAIN-CONTAINING PROTEIN"/>
    <property type="match status" value="1"/>
</dbReference>
<evidence type="ECO:0000256" key="2">
    <source>
        <dbReference type="ARBA" id="ARBA00022723"/>
    </source>
</evidence>
<reference evidence="6 7" key="1">
    <citation type="submission" date="2024-08" db="EMBL/GenBank/DDBJ databases">
        <authorList>
            <person name="Ishaq N."/>
        </authorList>
    </citation>
    <scope>NUCLEOTIDE SEQUENCE [LARGE SCALE GENOMIC DNA]</scope>
    <source>
        <strain evidence="6 7">DSM 18651</strain>
    </source>
</reference>
<sequence length="152" mass="16822">MNGKCLCGAVEFQLDEPLPSLYQCHCSLCRKLSGSASDTAMFVARDQFRWVRGLDKVSSYRTPTGYRSDFCSGCGSTVPHLISNTTHFWVPAGLIEGSLESQVVAHLYVDSKASWDLIAGNGEHFAEMPELEELTLLLHADFEKTETELVES</sequence>
<keyword evidence="7" id="KW-1185">Reference proteome</keyword>
<evidence type="ECO:0000256" key="4">
    <source>
        <dbReference type="ARBA" id="ARBA00023239"/>
    </source>
</evidence>
<dbReference type="Pfam" id="PF04828">
    <property type="entry name" value="GFA"/>
    <property type="match status" value="1"/>
</dbReference>
<name>A0ABV4P5I1_9GAMM</name>
<evidence type="ECO:0000259" key="5">
    <source>
        <dbReference type="PROSITE" id="PS51891"/>
    </source>
</evidence>
<feature type="domain" description="CENP-V/GFA" evidence="5">
    <location>
        <begin position="1"/>
        <end position="116"/>
    </location>
</feature>
<dbReference type="InterPro" id="IPR006913">
    <property type="entry name" value="CENP-V/GFA"/>
</dbReference>
<dbReference type="EMBL" id="JBGMEK010000080">
    <property type="protein sequence ID" value="MFA0813264.1"/>
    <property type="molecule type" value="Genomic_DNA"/>
</dbReference>
<protein>
    <submittedName>
        <fullName evidence="6">GFA family protein</fullName>
    </submittedName>
</protein>
<accession>A0ABV4P5I1</accession>
<dbReference type="SUPFAM" id="SSF51316">
    <property type="entry name" value="Mss4-like"/>
    <property type="match status" value="1"/>
</dbReference>
<evidence type="ECO:0000256" key="3">
    <source>
        <dbReference type="ARBA" id="ARBA00022833"/>
    </source>
</evidence>